<keyword evidence="5" id="KW-0547">Nucleotide-binding</keyword>
<proteinExistence type="inferred from homology"/>
<dbReference type="InterPro" id="IPR050637">
    <property type="entry name" value="NLRP_innate_immun_reg"/>
</dbReference>
<reference evidence="12" key="1">
    <citation type="submission" date="2025-08" db="UniProtKB">
        <authorList>
            <consortium name="Ensembl"/>
        </authorList>
    </citation>
    <scope>IDENTIFICATION</scope>
</reference>
<feature type="region of interest" description="Disordered" evidence="10">
    <location>
        <begin position="1"/>
        <end position="60"/>
    </location>
</feature>
<dbReference type="Pfam" id="PF05729">
    <property type="entry name" value="NACHT"/>
    <property type="match status" value="1"/>
</dbReference>
<dbReference type="GO" id="GO:0045087">
    <property type="term" value="P:innate immune response"/>
    <property type="evidence" value="ECO:0007669"/>
    <property type="project" value="UniProtKB-KW"/>
</dbReference>
<dbReference type="SUPFAM" id="SSF52047">
    <property type="entry name" value="RNI-like"/>
    <property type="match status" value="1"/>
</dbReference>
<evidence type="ECO:0000259" key="11">
    <source>
        <dbReference type="PROSITE" id="PS50837"/>
    </source>
</evidence>
<evidence type="ECO:0000256" key="4">
    <source>
        <dbReference type="ARBA" id="ARBA00022737"/>
    </source>
</evidence>
<evidence type="ECO:0000256" key="8">
    <source>
        <dbReference type="ARBA" id="ARBA00023198"/>
    </source>
</evidence>
<evidence type="ECO:0000256" key="6">
    <source>
        <dbReference type="ARBA" id="ARBA00022840"/>
    </source>
</evidence>
<dbReference type="CDD" id="cd00009">
    <property type="entry name" value="AAA"/>
    <property type="match status" value="1"/>
</dbReference>
<keyword evidence="4" id="KW-0677">Repeat</keyword>
<dbReference type="Gene3D" id="3.40.50.300">
    <property type="entry name" value="P-loop containing nucleotide triphosphate hydrolases"/>
    <property type="match status" value="1"/>
</dbReference>
<keyword evidence="3" id="KW-0963">Cytoplasm</keyword>
<evidence type="ECO:0000313" key="13">
    <source>
        <dbReference type="Proteomes" id="UP000694569"/>
    </source>
</evidence>
<evidence type="ECO:0000256" key="7">
    <source>
        <dbReference type="ARBA" id="ARBA00022843"/>
    </source>
</evidence>
<dbReference type="InterPro" id="IPR001611">
    <property type="entry name" value="Leu-rich_rpt"/>
</dbReference>
<dbReference type="GeneTree" id="ENSGT00940000160873"/>
<dbReference type="PROSITE" id="PS50837">
    <property type="entry name" value="NACHT"/>
    <property type="match status" value="1"/>
</dbReference>
<keyword evidence="6" id="KW-0067">ATP-binding</keyword>
<feature type="compositionally biased region" description="Basic residues" evidence="10">
    <location>
        <begin position="21"/>
        <end position="36"/>
    </location>
</feature>
<dbReference type="PANTHER" id="PTHR45690:SF19">
    <property type="entry name" value="NACHT, LRR AND PYD DOMAINS-CONTAINING PROTEIN 3"/>
    <property type="match status" value="1"/>
</dbReference>
<keyword evidence="9" id="KW-1271">Inflammasome</keyword>
<dbReference type="Gene3D" id="3.80.10.10">
    <property type="entry name" value="Ribonuclease Inhibitor"/>
    <property type="match status" value="1"/>
</dbReference>
<dbReference type="Pfam" id="PF17776">
    <property type="entry name" value="NLRC4_HD2"/>
    <property type="match status" value="1"/>
</dbReference>
<feature type="domain" description="NACHT" evidence="11">
    <location>
        <begin position="163"/>
        <end position="295"/>
    </location>
</feature>
<organism evidence="12 13">
    <name type="scientific">Leptobrachium leishanense</name>
    <name type="common">Leishan spiny toad</name>
    <dbReference type="NCBI Taxonomy" id="445787"/>
    <lineage>
        <taxon>Eukaryota</taxon>
        <taxon>Metazoa</taxon>
        <taxon>Chordata</taxon>
        <taxon>Craniata</taxon>
        <taxon>Vertebrata</taxon>
        <taxon>Euteleostomi</taxon>
        <taxon>Amphibia</taxon>
        <taxon>Batrachia</taxon>
        <taxon>Anura</taxon>
        <taxon>Pelobatoidea</taxon>
        <taxon>Megophryidae</taxon>
        <taxon>Leptobrachium</taxon>
    </lineage>
</organism>
<protein>
    <recommendedName>
        <fullName evidence="11">NACHT domain-containing protein</fullName>
    </recommendedName>
</protein>
<dbReference type="GO" id="GO:0005524">
    <property type="term" value="F:ATP binding"/>
    <property type="evidence" value="ECO:0007669"/>
    <property type="project" value="UniProtKB-KW"/>
</dbReference>
<dbReference type="GO" id="GO:0006954">
    <property type="term" value="P:inflammatory response"/>
    <property type="evidence" value="ECO:0007669"/>
    <property type="project" value="UniProtKB-KW"/>
</dbReference>
<name>A0A8C5WC98_9ANUR</name>
<dbReference type="InterPro" id="IPR032675">
    <property type="entry name" value="LRR_dom_sf"/>
</dbReference>
<dbReference type="Pfam" id="PF17779">
    <property type="entry name" value="WHD_NOD2"/>
    <property type="match status" value="1"/>
</dbReference>
<dbReference type="InterPro" id="IPR041075">
    <property type="entry name" value="NOD1/2_WH"/>
</dbReference>
<sequence>MAEMQEHQCMEEDNSMTSGGAKKRTSITKFFRKPFRNRSTSNNRPFGLSRRRSSDSDSDDSVKYGGGFSFSCKPGVLNNVKNARKKYIMNVKMRYTDSEHFRAVFFAKLRMTNGQFDEESREVELIRSGRQNLEMMDSIGGEHYSAAYMEALFDPGEDGIIPRVVVLQGPAGIGKTWTVRKIMWDWANRNLYRKKFKYVFHLSCKELRQIRSGISMVTVLTQLSMLVSREHFAEILAESEKILFLIDDFDEMPFIPMFKEGEDQDLFRETRIQILLDRLYKRLILPNCSLLITTRLKELNELRQGFTSPRCVEILGFTGEDRLEYFYNGYTDEETKTAVNFIKENKLMFTLCAVPFTCHVLKTEILKYPQLIQTITTTDLYIRYMRGLLHTHRKCCCLSSITWVEMSQLANDGVWSQKFLFKEEDKYFGCLLFTELGSLFLNEIIIQRNNETRTCYSFIHWSVQAFFAALYYVLNEKFEISRELEETLTLLKRSQVNPQLTLMLRFLFGLYSDVNLNEVAKCVRRGIPTRHKSILEDWLMRESFNHHNEVLQCLYEAQDEDFVGRVMGHMSQILIQGSGPGENQEPLLDIAVSYCLQKSPINHMVTFSNYTLSLETQSRLFPGLRKCSKLEFFSCRVLDISRLCQSIRDVQELRLECCGLTSSCCEALRSVITTNPSLIKLDLSHNNLQDSGVKDLCDGLQDPGCVLQKLRLRQCGLTSSCCEALRSVITTNRSLITLDLSHNNLQDSGAQYLCEGLQDPGCVLQELRLERCDLTSSCCEDLRSVITTNPSLIKLDLSHNNLQDSEVKRLCEGLRDQGCVLQELR</sequence>
<keyword evidence="13" id="KW-1185">Reference proteome</keyword>
<comment type="similarity">
    <text evidence="2">Belongs to the NLRP family.</text>
</comment>
<evidence type="ECO:0000256" key="2">
    <source>
        <dbReference type="ARBA" id="ARBA00008665"/>
    </source>
</evidence>
<keyword evidence="7" id="KW-0832">Ubl conjugation</keyword>
<dbReference type="GO" id="GO:0005829">
    <property type="term" value="C:cytosol"/>
    <property type="evidence" value="ECO:0007669"/>
    <property type="project" value="UniProtKB-SubCell"/>
</dbReference>
<dbReference type="Pfam" id="PF13516">
    <property type="entry name" value="LRR_6"/>
    <property type="match status" value="3"/>
</dbReference>
<reference evidence="12" key="2">
    <citation type="submission" date="2025-09" db="UniProtKB">
        <authorList>
            <consortium name="Ensembl"/>
        </authorList>
    </citation>
    <scope>IDENTIFICATION</scope>
</reference>
<evidence type="ECO:0000256" key="1">
    <source>
        <dbReference type="ARBA" id="ARBA00004110"/>
    </source>
</evidence>
<dbReference type="InterPro" id="IPR041267">
    <property type="entry name" value="NLRP_HD2"/>
</dbReference>
<evidence type="ECO:0000256" key="5">
    <source>
        <dbReference type="ARBA" id="ARBA00022741"/>
    </source>
</evidence>
<dbReference type="AlphaFoldDB" id="A0A8C5WC98"/>
<comment type="subcellular location">
    <subcellularLocation>
        <location evidence="1">Inflammasome</location>
    </subcellularLocation>
</comment>
<dbReference type="SMART" id="SM00368">
    <property type="entry name" value="LRR_RI"/>
    <property type="match status" value="6"/>
</dbReference>
<keyword evidence="8" id="KW-0395">Inflammatory response</keyword>
<dbReference type="InterPro" id="IPR027417">
    <property type="entry name" value="P-loop_NTPase"/>
</dbReference>
<dbReference type="Proteomes" id="UP000694569">
    <property type="component" value="Unplaced"/>
</dbReference>
<dbReference type="Ensembl" id="ENSLLET00000028593.1">
    <property type="protein sequence ID" value="ENSLLEP00000027517.1"/>
    <property type="gene ID" value="ENSLLEG00000017353.1"/>
</dbReference>
<dbReference type="PANTHER" id="PTHR45690">
    <property type="entry name" value="NACHT, LRR AND PYD DOMAINS-CONTAINING PROTEIN 12"/>
    <property type="match status" value="1"/>
</dbReference>
<evidence type="ECO:0000256" key="3">
    <source>
        <dbReference type="ARBA" id="ARBA00022490"/>
    </source>
</evidence>
<evidence type="ECO:0000313" key="12">
    <source>
        <dbReference type="Ensembl" id="ENSLLEP00000027517.1"/>
    </source>
</evidence>
<evidence type="ECO:0000256" key="10">
    <source>
        <dbReference type="SAM" id="MobiDB-lite"/>
    </source>
</evidence>
<dbReference type="OrthoDB" id="120976at2759"/>
<dbReference type="InterPro" id="IPR007111">
    <property type="entry name" value="NACHT_NTPase"/>
</dbReference>
<dbReference type="SUPFAM" id="SSF52540">
    <property type="entry name" value="P-loop containing nucleoside triphosphate hydrolases"/>
    <property type="match status" value="1"/>
</dbReference>
<accession>A0A8C5WC98</accession>
<feature type="compositionally biased region" description="Basic and acidic residues" evidence="10">
    <location>
        <begin position="1"/>
        <end position="10"/>
    </location>
</feature>
<evidence type="ECO:0000256" key="9">
    <source>
        <dbReference type="ARBA" id="ARBA00023233"/>
    </source>
</evidence>